<accession>A0ABU7CQC6</accession>
<sequence>MHSAFKISHNVYGTITSFSENSTLCSVLVLKSVVAVLGNEWRSRESLQIFDKIHVVPTIHTVTQSYIYVGWLVGKSAITKLFHVKKRSLSPAVIEWQAGYTLARSITRQH</sequence>
<dbReference type="EMBL" id="JAHUTJ010001849">
    <property type="protein sequence ID" value="MED6264907.1"/>
    <property type="molecule type" value="Genomic_DNA"/>
</dbReference>
<organism evidence="1 2">
    <name type="scientific">Characodon lateralis</name>
    <dbReference type="NCBI Taxonomy" id="208331"/>
    <lineage>
        <taxon>Eukaryota</taxon>
        <taxon>Metazoa</taxon>
        <taxon>Chordata</taxon>
        <taxon>Craniata</taxon>
        <taxon>Vertebrata</taxon>
        <taxon>Euteleostomi</taxon>
        <taxon>Actinopterygii</taxon>
        <taxon>Neopterygii</taxon>
        <taxon>Teleostei</taxon>
        <taxon>Neoteleostei</taxon>
        <taxon>Acanthomorphata</taxon>
        <taxon>Ovalentaria</taxon>
        <taxon>Atherinomorphae</taxon>
        <taxon>Cyprinodontiformes</taxon>
        <taxon>Goodeidae</taxon>
        <taxon>Characodon</taxon>
    </lineage>
</organism>
<proteinExistence type="predicted"/>
<comment type="caution">
    <text evidence="1">The sequence shown here is derived from an EMBL/GenBank/DDBJ whole genome shotgun (WGS) entry which is preliminary data.</text>
</comment>
<gene>
    <name evidence="1" type="ORF">CHARACLAT_019967</name>
</gene>
<reference evidence="1 2" key="1">
    <citation type="submission" date="2021-06" db="EMBL/GenBank/DDBJ databases">
        <authorList>
            <person name="Palmer J.M."/>
        </authorList>
    </citation>
    <scope>NUCLEOTIDE SEQUENCE [LARGE SCALE GENOMIC DNA]</scope>
    <source>
        <strain evidence="1 2">CL_MEX2019</strain>
        <tissue evidence="1">Muscle</tissue>
    </source>
</reference>
<evidence type="ECO:0000313" key="1">
    <source>
        <dbReference type="EMBL" id="MED6264907.1"/>
    </source>
</evidence>
<keyword evidence="2" id="KW-1185">Reference proteome</keyword>
<dbReference type="Proteomes" id="UP001352852">
    <property type="component" value="Unassembled WGS sequence"/>
</dbReference>
<name>A0ABU7CQC6_9TELE</name>
<protein>
    <submittedName>
        <fullName evidence="1">Uncharacterized protein</fullName>
    </submittedName>
</protein>
<evidence type="ECO:0000313" key="2">
    <source>
        <dbReference type="Proteomes" id="UP001352852"/>
    </source>
</evidence>